<protein>
    <submittedName>
        <fullName evidence="4">Alpha/beta hydrolase</fullName>
    </submittedName>
</protein>
<accession>A0A6G8F151</accession>
<dbReference type="AlphaFoldDB" id="A0A6G8F151"/>
<reference evidence="4" key="1">
    <citation type="journal article" date="2020" name="J. ISSAAS">
        <title>Lactobacilli and other gastrointestinal microbiota of Peromyscus leucopus, reservoir host for agents of Lyme disease and other zoonoses in North America.</title>
        <authorList>
            <person name="Milovic A."/>
            <person name="Bassam K."/>
            <person name="Shao H."/>
            <person name="Chatzistamou I."/>
            <person name="Tufts D.M."/>
            <person name="Diuk-Wasser M."/>
            <person name="Barbour A.G."/>
        </authorList>
    </citation>
    <scope>NUCLEOTIDE SEQUENCE</scope>
    <source>
        <strain evidence="4">LL70</strain>
    </source>
</reference>
<gene>
    <name evidence="4" type="ORF">Prevot485_0860</name>
</gene>
<evidence type="ECO:0000256" key="2">
    <source>
        <dbReference type="SAM" id="SignalP"/>
    </source>
</evidence>
<name>A0A6G8F151_9BACT</name>
<keyword evidence="2" id="KW-0732">Signal</keyword>
<dbReference type="Pfam" id="PF20434">
    <property type="entry name" value="BD-FAE"/>
    <property type="match status" value="1"/>
</dbReference>
<evidence type="ECO:0000259" key="3">
    <source>
        <dbReference type="Pfam" id="PF20434"/>
    </source>
</evidence>
<dbReference type="SUPFAM" id="SSF53474">
    <property type="entry name" value="alpha/beta-Hydrolases"/>
    <property type="match status" value="1"/>
</dbReference>
<organism evidence="4">
    <name type="scientific">uncultured Prevotella sp</name>
    <dbReference type="NCBI Taxonomy" id="159272"/>
    <lineage>
        <taxon>Bacteria</taxon>
        <taxon>Pseudomonadati</taxon>
        <taxon>Bacteroidota</taxon>
        <taxon>Bacteroidia</taxon>
        <taxon>Bacteroidales</taxon>
        <taxon>Prevotellaceae</taxon>
        <taxon>Prevotella</taxon>
        <taxon>environmental samples</taxon>
    </lineage>
</organism>
<keyword evidence="1 4" id="KW-0378">Hydrolase</keyword>
<dbReference type="EMBL" id="MN990733">
    <property type="protein sequence ID" value="QIM09987.1"/>
    <property type="molecule type" value="Genomic_DNA"/>
</dbReference>
<evidence type="ECO:0000313" key="4">
    <source>
        <dbReference type="EMBL" id="QIM09987.1"/>
    </source>
</evidence>
<evidence type="ECO:0000256" key="1">
    <source>
        <dbReference type="ARBA" id="ARBA00022801"/>
    </source>
</evidence>
<dbReference type="PANTHER" id="PTHR48081">
    <property type="entry name" value="AB HYDROLASE SUPERFAMILY PROTEIN C4A8.06C"/>
    <property type="match status" value="1"/>
</dbReference>
<dbReference type="Gene3D" id="3.40.50.1820">
    <property type="entry name" value="alpha/beta hydrolase"/>
    <property type="match status" value="1"/>
</dbReference>
<feature type="chain" id="PRO_5026105692" evidence="2">
    <location>
        <begin position="24"/>
        <end position="303"/>
    </location>
</feature>
<dbReference type="PANTHER" id="PTHR48081:SF13">
    <property type="entry name" value="ALPHA_BETA HYDROLASE"/>
    <property type="match status" value="1"/>
</dbReference>
<feature type="domain" description="BD-FAE-like" evidence="3">
    <location>
        <begin position="44"/>
        <end position="260"/>
    </location>
</feature>
<sequence length="303" mass="32303">MKNVIFKAIVSIALFLTAIGASAQGGAKWENVDYAGDGIVGHRMDIYLPDDTVSRHKVIILIYGSAWFGNNFKADAFRQLGRPLLDAGFAVVSVNHRASTEAKFPAQVNDVKAAVRYVRAHAAEYRLDTSFIGVTGYSSGGHLSSFLGTTNGVLTYGAGDKVIDIEGCVGSCLDSSSSVDAVVDWFGPVDMSRMENCSTVKDGKSPEAVLLGCPPASNPGLVAALSPINHVAESGPMFLVIHGNSDPVVPYCQSVFFSDVLKAKGRLADFITVEGGQHGPVTFNADTMQRMTDFFKAQADRKK</sequence>
<dbReference type="InterPro" id="IPR050300">
    <property type="entry name" value="GDXG_lipolytic_enzyme"/>
</dbReference>
<dbReference type="GO" id="GO:0016787">
    <property type="term" value="F:hydrolase activity"/>
    <property type="evidence" value="ECO:0007669"/>
    <property type="project" value="UniProtKB-KW"/>
</dbReference>
<proteinExistence type="predicted"/>
<feature type="signal peptide" evidence="2">
    <location>
        <begin position="1"/>
        <end position="23"/>
    </location>
</feature>
<dbReference type="InterPro" id="IPR029058">
    <property type="entry name" value="AB_hydrolase_fold"/>
</dbReference>
<dbReference type="InterPro" id="IPR049492">
    <property type="entry name" value="BD-FAE-like_dom"/>
</dbReference>